<keyword evidence="1" id="KW-0812">Transmembrane</keyword>
<keyword evidence="1" id="KW-0472">Membrane</keyword>
<reference evidence="3" key="1">
    <citation type="journal article" date="2010" name="PLoS Negl. Trop. Dis.">
        <title>The genome sequence of Trypanosoma brucei gambiense, causative agent of chronic human african trypanosomiasis.</title>
        <authorList>
            <person name="Jackson A.P."/>
            <person name="Sanders M."/>
            <person name="Berry A."/>
            <person name="McQuillan J."/>
            <person name="Aslett M.A."/>
            <person name="Quail M.A."/>
            <person name="Chukualim B."/>
            <person name="Capewell P."/>
            <person name="MacLeod A."/>
            <person name="Melville S.E."/>
            <person name="Gibson W."/>
            <person name="Barry J.D."/>
            <person name="Berriman M."/>
            <person name="Hertz-Fowler C."/>
        </authorList>
    </citation>
    <scope>NUCLEOTIDE SEQUENCE [LARGE SCALE GENOMIC DNA]</scope>
    <source>
        <strain evidence="3">MHOM/CI/86/DAL972</strain>
    </source>
</reference>
<evidence type="ECO:0000256" key="1">
    <source>
        <dbReference type="SAM" id="Phobius"/>
    </source>
</evidence>
<name>D0A405_TRYB9</name>
<dbReference type="KEGG" id="tbg:TbgDal_X10920"/>
<dbReference type="AlphaFoldDB" id="D0A405"/>
<accession>D0A405</accession>
<feature type="transmembrane region" description="Helical" evidence="1">
    <location>
        <begin position="20"/>
        <end position="43"/>
    </location>
</feature>
<evidence type="ECO:0000313" key="2">
    <source>
        <dbReference type="EMBL" id="CBH15999.1"/>
    </source>
</evidence>
<dbReference type="RefSeq" id="XP_011778263.1">
    <property type="nucleotide sequence ID" value="XM_011779961.1"/>
</dbReference>
<proteinExistence type="predicted"/>
<evidence type="ECO:0000313" key="3">
    <source>
        <dbReference type="Proteomes" id="UP000002316"/>
    </source>
</evidence>
<dbReference type="EMBL" id="FN554973">
    <property type="protein sequence ID" value="CBH15999.1"/>
    <property type="molecule type" value="Genomic_DNA"/>
</dbReference>
<gene>
    <name evidence="2" type="ORF">TbgDal_X10920</name>
</gene>
<feature type="transmembrane region" description="Helical" evidence="1">
    <location>
        <begin position="92"/>
        <end position="118"/>
    </location>
</feature>
<feature type="transmembrane region" description="Helical" evidence="1">
    <location>
        <begin position="55"/>
        <end position="72"/>
    </location>
</feature>
<protein>
    <submittedName>
        <fullName evidence="2">Uncharacterized protein</fullName>
    </submittedName>
</protein>
<keyword evidence="1" id="KW-1133">Transmembrane helix</keyword>
<sequence>MFPSDSSCPTGLSLPPFFSFIFFPSTPSVIPSLLFLPSFQVVVQNLEIYSLRVRMVLLIQIILPLFVCLVWIEPLRFPAIMFSKITPFYPTVQMIVLSQVRCWLFCTCFFLLLFFFLVRLSLSFTLRVSPTPNVYIYIYICIR</sequence>
<dbReference type="GeneID" id="23864267"/>
<organism evidence="2 3">
    <name type="scientific">Trypanosoma brucei gambiense (strain MHOM/CI/86/DAL972)</name>
    <dbReference type="NCBI Taxonomy" id="679716"/>
    <lineage>
        <taxon>Eukaryota</taxon>
        <taxon>Discoba</taxon>
        <taxon>Euglenozoa</taxon>
        <taxon>Kinetoplastea</taxon>
        <taxon>Metakinetoplastina</taxon>
        <taxon>Trypanosomatida</taxon>
        <taxon>Trypanosomatidae</taxon>
        <taxon>Trypanosoma</taxon>
    </lineage>
</organism>
<dbReference type="Proteomes" id="UP000002316">
    <property type="component" value="Chromosome 10"/>
</dbReference>